<evidence type="ECO:0000256" key="2">
    <source>
        <dbReference type="ARBA" id="ARBA00023043"/>
    </source>
</evidence>
<evidence type="ECO:0000256" key="4">
    <source>
        <dbReference type="SAM" id="MobiDB-lite"/>
    </source>
</evidence>
<dbReference type="InParanoid" id="A0A409X5D1"/>
<reference evidence="5 6" key="1">
    <citation type="journal article" date="2018" name="Evol. Lett.">
        <title>Horizontal gene cluster transfer increased hallucinogenic mushroom diversity.</title>
        <authorList>
            <person name="Reynolds H.T."/>
            <person name="Vijayakumar V."/>
            <person name="Gluck-Thaler E."/>
            <person name="Korotkin H.B."/>
            <person name="Matheny P.B."/>
            <person name="Slot J.C."/>
        </authorList>
    </citation>
    <scope>NUCLEOTIDE SEQUENCE [LARGE SCALE GENOMIC DNA]</scope>
    <source>
        <strain evidence="5 6">2631</strain>
    </source>
</reference>
<name>A0A409X5D1_PSICY</name>
<evidence type="ECO:0000313" key="6">
    <source>
        <dbReference type="Proteomes" id="UP000283269"/>
    </source>
</evidence>
<dbReference type="SMART" id="SM00248">
    <property type="entry name" value="ANK"/>
    <property type="match status" value="2"/>
</dbReference>
<proteinExistence type="predicted"/>
<keyword evidence="6" id="KW-1185">Reference proteome</keyword>
<dbReference type="AlphaFoldDB" id="A0A409X5D1"/>
<protein>
    <submittedName>
        <fullName evidence="5">Uncharacterized protein</fullName>
    </submittedName>
</protein>
<feature type="region of interest" description="Disordered" evidence="4">
    <location>
        <begin position="145"/>
        <end position="164"/>
    </location>
</feature>
<evidence type="ECO:0000313" key="5">
    <source>
        <dbReference type="EMBL" id="PPQ85985.1"/>
    </source>
</evidence>
<keyword evidence="2 3" id="KW-0040">ANK repeat</keyword>
<evidence type="ECO:0000256" key="3">
    <source>
        <dbReference type="PROSITE-ProRule" id="PRU00023"/>
    </source>
</evidence>
<dbReference type="PROSITE" id="PS50088">
    <property type="entry name" value="ANK_REPEAT"/>
    <property type="match status" value="1"/>
</dbReference>
<dbReference type="InterPro" id="IPR036770">
    <property type="entry name" value="Ankyrin_rpt-contain_sf"/>
</dbReference>
<dbReference type="Pfam" id="PF12796">
    <property type="entry name" value="Ank_2"/>
    <property type="match status" value="1"/>
</dbReference>
<dbReference type="Gene3D" id="1.25.40.20">
    <property type="entry name" value="Ankyrin repeat-containing domain"/>
    <property type="match status" value="1"/>
</dbReference>
<organism evidence="5 6">
    <name type="scientific">Psilocybe cyanescens</name>
    <dbReference type="NCBI Taxonomy" id="93625"/>
    <lineage>
        <taxon>Eukaryota</taxon>
        <taxon>Fungi</taxon>
        <taxon>Dikarya</taxon>
        <taxon>Basidiomycota</taxon>
        <taxon>Agaricomycotina</taxon>
        <taxon>Agaricomycetes</taxon>
        <taxon>Agaricomycetidae</taxon>
        <taxon>Agaricales</taxon>
        <taxon>Agaricineae</taxon>
        <taxon>Strophariaceae</taxon>
        <taxon>Psilocybe</taxon>
    </lineage>
</organism>
<sequence length="164" mass="17210">MQAHAEQTDITPKPDVNSLPQETIDFARRIFDAARGGDSTLVLATVDAGLPANLTNDKGNTLLMLAAYAGHTELAKGLLERGGDPNRTNDLGQSIVAGAVFKGHDEIVHALIAKGADPRQGTPNAIQAAHMFRRTELMELLGARDEDLISAPTPPPAAGSAPES</sequence>
<dbReference type="Proteomes" id="UP000283269">
    <property type="component" value="Unassembled WGS sequence"/>
</dbReference>
<comment type="caution">
    <text evidence="5">The sequence shown here is derived from an EMBL/GenBank/DDBJ whole genome shotgun (WGS) entry which is preliminary data.</text>
</comment>
<dbReference type="EMBL" id="NHYD01002585">
    <property type="protein sequence ID" value="PPQ85985.1"/>
    <property type="molecule type" value="Genomic_DNA"/>
</dbReference>
<gene>
    <name evidence="5" type="ORF">CVT25_001684</name>
</gene>
<dbReference type="InterPro" id="IPR002110">
    <property type="entry name" value="Ankyrin_rpt"/>
</dbReference>
<accession>A0A409X5D1</accession>
<dbReference type="PROSITE" id="PS50297">
    <property type="entry name" value="ANK_REP_REGION"/>
    <property type="match status" value="1"/>
</dbReference>
<dbReference type="STRING" id="93625.A0A409X5D1"/>
<evidence type="ECO:0000256" key="1">
    <source>
        <dbReference type="ARBA" id="ARBA00022737"/>
    </source>
</evidence>
<dbReference type="PANTHER" id="PTHR24171">
    <property type="entry name" value="ANKYRIN REPEAT DOMAIN-CONTAINING PROTEIN 39-RELATED"/>
    <property type="match status" value="1"/>
</dbReference>
<dbReference type="SUPFAM" id="SSF48403">
    <property type="entry name" value="Ankyrin repeat"/>
    <property type="match status" value="1"/>
</dbReference>
<feature type="repeat" description="ANK" evidence="3">
    <location>
        <begin position="58"/>
        <end position="90"/>
    </location>
</feature>
<keyword evidence="1" id="KW-0677">Repeat</keyword>
<dbReference type="OrthoDB" id="366390at2759"/>